<dbReference type="Gene3D" id="1.10.1200.10">
    <property type="entry name" value="ACP-like"/>
    <property type="match status" value="1"/>
</dbReference>
<dbReference type="PROSITE" id="PS50075">
    <property type="entry name" value="CARRIER"/>
    <property type="match status" value="1"/>
</dbReference>
<dbReference type="SUPFAM" id="SSF52777">
    <property type="entry name" value="CoA-dependent acyltransferases"/>
    <property type="match status" value="2"/>
</dbReference>
<keyword evidence="6" id="KW-1185">Reference proteome</keyword>
<comment type="caution">
    <text evidence="5">The sequence shown here is derived from an EMBL/GenBank/DDBJ whole genome shotgun (WGS) entry which is preliminary data.</text>
</comment>
<organism evidence="5 6">
    <name type="scientific">Hirsutella rhossiliensis</name>
    <dbReference type="NCBI Taxonomy" id="111463"/>
    <lineage>
        <taxon>Eukaryota</taxon>
        <taxon>Fungi</taxon>
        <taxon>Dikarya</taxon>
        <taxon>Ascomycota</taxon>
        <taxon>Pezizomycotina</taxon>
        <taxon>Sordariomycetes</taxon>
        <taxon>Hypocreomycetidae</taxon>
        <taxon>Hypocreales</taxon>
        <taxon>Ophiocordycipitaceae</taxon>
        <taxon>Hirsutella</taxon>
    </lineage>
</organism>
<dbReference type="GO" id="GO:0005737">
    <property type="term" value="C:cytoplasm"/>
    <property type="evidence" value="ECO:0007669"/>
    <property type="project" value="TreeGrafter"/>
</dbReference>
<dbReference type="PANTHER" id="PTHR45527:SF3">
    <property type="entry name" value="SIDEROPHORE SYNTHETASE (EUROFUNG)"/>
    <property type="match status" value="1"/>
</dbReference>
<dbReference type="GO" id="GO:0044550">
    <property type="term" value="P:secondary metabolite biosynthetic process"/>
    <property type="evidence" value="ECO:0007669"/>
    <property type="project" value="TreeGrafter"/>
</dbReference>
<proteinExistence type="predicted"/>
<dbReference type="GeneID" id="68351931"/>
<dbReference type="PANTHER" id="PTHR45527">
    <property type="entry name" value="NONRIBOSOMAL PEPTIDE SYNTHETASE"/>
    <property type="match status" value="1"/>
</dbReference>
<dbReference type="RefSeq" id="XP_044722299.1">
    <property type="nucleotide sequence ID" value="XM_044861273.1"/>
</dbReference>
<dbReference type="GO" id="GO:0016874">
    <property type="term" value="F:ligase activity"/>
    <property type="evidence" value="ECO:0007669"/>
    <property type="project" value="UniProtKB-KW"/>
</dbReference>
<evidence type="ECO:0000313" key="5">
    <source>
        <dbReference type="EMBL" id="KAH0964786.1"/>
    </source>
</evidence>
<dbReference type="Pfam" id="PF00550">
    <property type="entry name" value="PP-binding"/>
    <property type="match status" value="1"/>
</dbReference>
<dbReference type="InterPro" id="IPR036736">
    <property type="entry name" value="ACP-like_sf"/>
</dbReference>
<sequence length="391" mass="43422">MAELVTASERTLRCLWASFLVVQEEELALDDNFFRLGGDSIMAMRTVSALRLAGYGLSVADILRYMQLWSISGAMVDVPPEAEQLPKAYASFSLLDSVDVDNFISANVCLPFADASWAIQDVLPVTDPQERDVMATVFALRSAVQYNMLYVDKSIETSRLLESFQHLVDKHPILRTVFVQHNDPKSKSSFITKPIDVSGRPLDITLATFLTASWAKVVAQLHNVSDVIFAGIVSGRSVEVAGIYGNIRTCYRYMPVRVVFEPGWTAGQLLYHVRDQYLDGSRHATLGFRELLQECATGWPSIASFFPSFVNHVDKGYFDAISFAGSRCRVDYTTPPPEPSTPPRAVSFVEAGKTCVGIEADEARRKFWEARLGELVSAKEGFVEHPQAMAL</sequence>
<dbReference type="EMBL" id="JAIZPD010000003">
    <property type="protein sequence ID" value="KAH0964786.1"/>
    <property type="molecule type" value="Genomic_DNA"/>
</dbReference>
<keyword evidence="3" id="KW-0436">Ligase</keyword>
<accession>A0A9P8SJD6</accession>
<evidence type="ECO:0000256" key="3">
    <source>
        <dbReference type="ARBA" id="ARBA00022598"/>
    </source>
</evidence>
<name>A0A9P8SJD6_9HYPO</name>
<keyword evidence="1" id="KW-0596">Phosphopantetheine</keyword>
<dbReference type="GO" id="GO:0031177">
    <property type="term" value="F:phosphopantetheine binding"/>
    <property type="evidence" value="ECO:0007669"/>
    <property type="project" value="TreeGrafter"/>
</dbReference>
<evidence type="ECO:0000256" key="1">
    <source>
        <dbReference type="ARBA" id="ARBA00022450"/>
    </source>
</evidence>
<protein>
    <submittedName>
        <fullName evidence="5">Phosphopantetheine attachment site domain-containing protein</fullName>
    </submittedName>
</protein>
<dbReference type="SUPFAM" id="SSF47336">
    <property type="entry name" value="ACP-like"/>
    <property type="match status" value="1"/>
</dbReference>
<dbReference type="InterPro" id="IPR006162">
    <property type="entry name" value="Ppantetheine_attach_site"/>
</dbReference>
<evidence type="ECO:0000256" key="2">
    <source>
        <dbReference type="ARBA" id="ARBA00022553"/>
    </source>
</evidence>
<evidence type="ECO:0000259" key="4">
    <source>
        <dbReference type="PROSITE" id="PS50075"/>
    </source>
</evidence>
<feature type="domain" description="Carrier" evidence="4">
    <location>
        <begin position="3"/>
        <end position="82"/>
    </location>
</feature>
<evidence type="ECO:0000313" key="6">
    <source>
        <dbReference type="Proteomes" id="UP000824596"/>
    </source>
</evidence>
<dbReference type="GO" id="GO:0043041">
    <property type="term" value="P:amino acid activation for nonribosomal peptide biosynthetic process"/>
    <property type="evidence" value="ECO:0007669"/>
    <property type="project" value="TreeGrafter"/>
</dbReference>
<dbReference type="InterPro" id="IPR009081">
    <property type="entry name" value="PP-bd_ACP"/>
</dbReference>
<dbReference type="AlphaFoldDB" id="A0A9P8SJD6"/>
<dbReference type="PROSITE" id="PS00012">
    <property type="entry name" value="PHOSPHOPANTETHEINE"/>
    <property type="match status" value="1"/>
</dbReference>
<dbReference type="OrthoDB" id="5150254at2759"/>
<gene>
    <name evidence="5" type="ORF">HRG_02802</name>
</gene>
<reference evidence="5" key="1">
    <citation type="submission" date="2021-09" db="EMBL/GenBank/DDBJ databases">
        <title>A high-quality genome of the endoparasitic fungus Hirsutella rhossiliensis with a comparison of Hirsutella genomes reveals transposable elements contributing to genome size variation.</title>
        <authorList>
            <person name="Lin R."/>
            <person name="Jiao Y."/>
            <person name="Sun X."/>
            <person name="Ling J."/>
            <person name="Xie B."/>
            <person name="Cheng X."/>
        </authorList>
    </citation>
    <scope>NUCLEOTIDE SEQUENCE</scope>
    <source>
        <strain evidence="5">HR02</strain>
    </source>
</reference>
<dbReference type="Gene3D" id="3.30.559.30">
    <property type="entry name" value="Nonribosomal peptide synthetase, condensation domain"/>
    <property type="match status" value="1"/>
</dbReference>
<keyword evidence="2" id="KW-0597">Phosphoprotein</keyword>
<dbReference type="Proteomes" id="UP000824596">
    <property type="component" value="Unassembled WGS sequence"/>
</dbReference>